<dbReference type="AlphaFoldDB" id="A0A7I7MRC7"/>
<evidence type="ECO:0000313" key="1">
    <source>
        <dbReference type="EMBL" id="BBX74113.1"/>
    </source>
</evidence>
<gene>
    <name evidence="1" type="ORF">MSHI_20190</name>
</gene>
<protein>
    <submittedName>
        <fullName evidence="1">Uncharacterized protein</fullName>
    </submittedName>
</protein>
<name>A0A7I7MRC7_9MYCO</name>
<evidence type="ECO:0000313" key="2">
    <source>
        <dbReference type="Proteomes" id="UP000467236"/>
    </source>
</evidence>
<dbReference type="OrthoDB" id="5772641at2"/>
<accession>A0A7I7MRC7</accession>
<dbReference type="Proteomes" id="UP000467236">
    <property type="component" value="Chromosome"/>
</dbReference>
<keyword evidence="2" id="KW-1185">Reference proteome</keyword>
<reference evidence="1 2" key="1">
    <citation type="journal article" date="2019" name="Emerg. Microbes Infect.">
        <title>Comprehensive subspecies identification of 175 nontuberculous mycobacteria species based on 7547 genomic profiles.</title>
        <authorList>
            <person name="Matsumoto Y."/>
            <person name="Kinjo T."/>
            <person name="Motooka D."/>
            <person name="Nabeya D."/>
            <person name="Jung N."/>
            <person name="Uechi K."/>
            <person name="Horii T."/>
            <person name="Iida T."/>
            <person name="Fujita J."/>
            <person name="Nakamura S."/>
        </authorList>
    </citation>
    <scope>NUCLEOTIDE SEQUENCE [LARGE SCALE GENOMIC DNA]</scope>
    <source>
        <strain evidence="1 2">JCM 14233</strain>
    </source>
</reference>
<dbReference type="KEGG" id="mshj:MSHI_20190"/>
<proteinExistence type="predicted"/>
<dbReference type="EMBL" id="AP022575">
    <property type="protein sequence ID" value="BBX74113.1"/>
    <property type="molecule type" value="Genomic_DNA"/>
</dbReference>
<dbReference type="RefSeq" id="WP_083046998.1">
    <property type="nucleotide sequence ID" value="NZ_AP022575.1"/>
</dbReference>
<sequence length="128" mass="13986">MHEFRVEVTRDGRWWMINVPEIDGLTQARRVDEIEDMARSLIAVSTDTPLTEVGVHVVSIVVPGVGEILGAAHHVANLRRRAEQAASDAAEAVRQYAKQLTHEGIPMRDTAALIGISPQRVSQVANAS</sequence>
<organism evidence="1 2">
    <name type="scientific">Mycobacterium shinjukuense</name>
    <dbReference type="NCBI Taxonomy" id="398694"/>
    <lineage>
        <taxon>Bacteria</taxon>
        <taxon>Bacillati</taxon>
        <taxon>Actinomycetota</taxon>
        <taxon>Actinomycetes</taxon>
        <taxon>Mycobacteriales</taxon>
        <taxon>Mycobacteriaceae</taxon>
        <taxon>Mycobacterium</taxon>
    </lineage>
</organism>